<dbReference type="SUPFAM" id="SSF51306">
    <property type="entry name" value="LexA/Signal peptidase"/>
    <property type="match status" value="1"/>
</dbReference>
<proteinExistence type="predicted"/>
<dbReference type="GO" id="GO:0004252">
    <property type="term" value="F:serine-type endopeptidase activity"/>
    <property type="evidence" value="ECO:0007669"/>
    <property type="project" value="InterPro"/>
</dbReference>
<dbReference type="Proteomes" id="UP000198238">
    <property type="component" value="Chromosome"/>
</dbReference>
<keyword evidence="4" id="KW-1185">Reference proteome</keyword>
<evidence type="ECO:0000313" key="4">
    <source>
        <dbReference type="Proteomes" id="UP000198238"/>
    </source>
</evidence>
<name>A0A220S454_9NEIS</name>
<dbReference type="RefSeq" id="WP_089036882.1">
    <property type="nucleotide sequence ID" value="NZ_CP022278.1"/>
</dbReference>
<feature type="domain" description="Peptidase S26" evidence="2">
    <location>
        <begin position="12"/>
        <end position="169"/>
    </location>
</feature>
<evidence type="ECO:0000259" key="2">
    <source>
        <dbReference type="Pfam" id="PF10502"/>
    </source>
</evidence>
<protein>
    <recommendedName>
        <fullName evidence="2">Peptidase S26 domain-containing protein</fullName>
    </recommendedName>
</protein>
<evidence type="ECO:0000313" key="3">
    <source>
        <dbReference type="EMBL" id="ASK28192.1"/>
    </source>
</evidence>
<feature type="signal peptide" evidence="1">
    <location>
        <begin position="1"/>
        <end position="26"/>
    </location>
</feature>
<feature type="chain" id="PRO_5013211094" description="Peptidase S26 domain-containing protein" evidence="1">
    <location>
        <begin position="27"/>
        <end position="173"/>
    </location>
</feature>
<keyword evidence="1" id="KW-0732">Signal</keyword>
<dbReference type="GO" id="GO:0006465">
    <property type="term" value="P:signal peptide processing"/>
    <property type="evidence" value="ECO:0007669"/>
    <property type="project" value="InterPro"/>
</dbReference>
<dbReference type="InterPro" id="IPR019533">
    <property type="entry name" value="Peptidase_S26"/>
</dbReference>
<organism evidence="3 4">
    <name type="scientific">Neisseria chenwenguii</name>
    <dbReference type="NCBI Taxonomy" id="1853278"/>
    <lineage>
        <taxon>Bacteria</taxon>
        <taxon>Pseudomonadati</taxon>
        <taxon>Pseudomonadota</taxon>
        <taxon>Betaproteobacteria</taxon>
        <taxon>Neisseriales</taxon>
        <taxon>Neisseriaceae</taxon>
        <taxon>Neisseria</taxon>
    </lineage>
</organism>
<dbReference type="KEGG" id="nei:BG910_11035"/>
<dbReference type="AlphaFoldDB" id="A0A220S454"/>
<dbReference type="Gene3D" id="2.10.109.10">
    <property type="entry name" value="Umud Fragment, subunit A"/>
    <property type="match status" value="1"/>
</dbReference>
<accession>A0A220S454</accession>
<dbReference type="PROSITE" id="PS51257">
    <property type="entry name" value="PROKAR_LIPOPROTEIN"/>
    <property type="match status" value="1"/>
</dbReference>
<evidence type="ECO:0000256" key="1">
    <source>
        <dbReference type="SAM" id="SignalP"/>
    </source>
</evidence>
<dbReference type="Pfam" id="PF10502">
    <property type="entry name" value="Peptidase_S26"/>
    <property type="match status" value="1"/>
</dbReference>
<reference evidence="3 4" key="1">
    <citation type="submission" date="2017-06" db="EMBL/GenBank/DDBJ databases">
        <title>Neisseria chenwenguii sp. nov., isolated from the intestinal contents of Tibetan Plateau Pika in Yushu, Qinghai Province, China.</title>
        <authorList>
            <person name="Zhang G."/>
        </authorList>
    </citation>
    <scope>NUCLEOTIDE SEQUENCE [LARGE SCALE GENOMIC DNA]</scope>
    <source>
        <strain evidence="3 4">10023</strain>
    </source>
</reference>
<dbReference type="EMBL" id="CP022278">
    <property type="protein sequence ID" value="ASK28192.1"/>
    <property type="molecule type" value="Genomic_DNA"/>
</dbReference>
<sequence length="173" mass="19453">MTQKPLPPLRVRLAVCAAGLAVAACAWTVRPWLQEQGSVMVEAKTAGCLPWQVYWYDKKQTYRPLRRNDVILFPARGMAPVIPDGLPVGKLVAGLPGDKVEIRNGNVYINGSLIADVRYGAGKLGKPVDYWDTAYRLEDDEIFVFGTEKHSWDSRYWGPYRASMVRGRLLPLF</sequence>
<gene>
    <name evidence="3" type="ORF">BG910_11035</name>
</gene>
<dbReference type="InterPro" id="IPR036286">
    <property type="entry name" value="LexA/Signal_pep-like_sf"/>
</dbReference>